<dbReference type="Gene3D" id="2.130.10.10">
    <property type="entry name" value="YVTN repeat-like/Quinoprotein amine dehydrogenase"/>
    <property type="match status" value="2"/>
</dbReference>
<dbReference type="GO" id="GO:0016020">
    <property type="term" value="C:membrane"/>
    <property type="evidence" value="ECO:0007669"/>
    <property type="project" value="InterPro"/>
</dbReference>
<dbReference type="InterPro" id="IPR010559">
    <property type="entry name" value="Sig_transdc_His_kin_internal"/>
</dbReference>
<dbReference type="Gene3D" id="2.60.40.10">
    <property type="entry name" value="Immunoglobulins"/>
    <property type="match status" value="1"/>
</dbReference>
<evidence type="ECO:0000259" key="3">
    <source>
        <dbReference type="Pfam" id="PF07495"/>
    </source>
</evidence>
<evidence type="ECO:0008006" key="6">
    <source>
        <dbReference type="Google" id="ProtNLM"/>
    </source>
</evidence>
<dbReference type="InterPro" id="IPR013783">
    <property type="entry name" value="Ig-like_fold"/>
</dbReference>
<dbReference type="Pfam" id="PF07494">
    <property type="entry name" value="Reg_prop"/>
    <property type="match status" value="2"/>
</dbReference>
<dbReference type="InterPro" id="IPR015943">
    <property type="entry name" value="WD40/YVTN_repeat-like_dom_sf"/>
</dbReference>
<dbReference type="PANTHER" id="PTHR34220">
    <property type="entry name" value="SENSOR HISTIDINE KINASE YPDA"/>
    <property type="match status" value="1"/>
</dbReference>
<feature type="transmembrane region" description="Helical" evidence="1">
    <location>
        <begin position="770"/>
        <end position="788"/>
    </location>
</feature>
<protein>
    <recommendedName>
        <fullName evidence="6">Histidine kinase</fullName>
    </recommendedName>
</protein>
<sequence length="995" mass="113755">MKLLLTLFALFVLLTAPIAQQSRFFFRKLTVADGLNDGGIMAVAQDSKGFMWFSTRVGLNRFDGFAVKSYSHIAGDSTSFPTSLSRVMSADSSGGFLVGLEDGMLEYNEASDRFTAIKALENVWVTQIIPVNKTTVFLGTHKGLVKYNPLTKKAVFYRNYADSSYKLRTNNIERLNSLLFIASNKGLFEFDIKTERITKRSIPLLEGVGISSVAIDKQHHFWIIANGKNSPLKFSPDLQRYETYDQYFESGKNTLVNITSLLTDHKGRVWLTTQLDGLLLYNEQKNSFDRFLHDPLKVWTPSTNLHTSVYADRDGTMWVGGNNGVNYFDPDRNLFQIIPAFNTEQDIRNRRVARIATEDLNGKLWLGTIDGVVRYDPVTNEYKEWNNREGRTDMLHYNSVRGILCDDENNIWIATGRGINQYLQKENRMIFYTSKDSIPAFFFFSADKDRAGNFWFSSRDGDGFYYYNTSEKKFHSIKSFPGLHVFAGNGGRKIFQDSKGRYWLGFNGTGAGMYDPATKKSYKWQASTTGKNGIAGSSVVDITEDKKGIIWISTFTGLTAIDPVNFSIRNYNHKNGLINNSISALAVDAWNRLWMGTGSGLMMLDSSRTYFTSFGLQHGLPSVEFPEHAASLLAGGDIMMPTQNGFVRFSPKNFTKEHNQLVPYFTSFTLSGKEEQPLLQNKIDLKYDENFFSIGFAAINYQNASGTWYAYKLDGVDDDWKYTQNRFADYTKLPGGNYTFRVKASDDRIEWNCTEQTIAIHIDTVFYKTWWFRLLLFLTLLATGYAVYRYRIHQQEKLLQLQGKAQLLEKEKVMVMYESLKQQLNPHFLFNSLTSLSGLIETDQKMAGNFLEQMSKIYRYILKNRDAELVSLREELAFVQTYINLQKTRFKEGLQVKINVDEDELHKKIAPVTLQNLVENAMKHNVIDLDTPLIITITTSDGYLHVSNNLQKKNMVETSNKQGLASLQSLYHYLCRRPVQIEENSTEFVIRIPLI</sequence>
<dbReference type="RefSeq" id="WP_129131837.1">
    <property type="nucleotide sequence ID" value="NZ_SDHW01000005.1"/>
</dbReference>
<evidence type="ECO:0000259" key="2">
    <source>
        <dbReference type="Pfam" id="PF06580"/>
    </source>
</evidence>
<dbReference type="GO" id="GO:0000155">
    <property type="term" value="F:phosphorelay sensor kinase activity"/>
    <property type="evidence" value="ECO:0007669"/>
    <property type="project" value="InterPro"/>
</dbReference>
<comment type="caution">
    <text evidence="4">The sequence shown here is derived from an EMBL/GenBank/DDBJ whole genome shotgun (WGS) entry which is preliminary data.</text>
</comment>
<keyword evidence="1" id="KW-1133">Transmembrane helix</keyword>
<dbReference type="Proteomes" id="UP000290204">
    <property type="component" value="Unassembled WGS sequence"/>
</dbReference>
<dbReference type="EMBL" id="SDHW01000005">
    <property type="protein sequence ID" value="RXK58781.1"/>
    <property type="molecule type" value="Genomic_DNA"/>
</dbReference>
<dbReference type="AlphaFoldDB" id="A0A4Q1CG44"/>
<keyword evidence="1" id="KW-0472">Membrane</keyword>
<dbReference type="PANTHER" id="PTHR34220:SF7">
    <property type="entry name" value="SENSOR HISTIDINE KINASE YPDA"/>
    <property type="match status" value="1"/>
</dbReference>
<dbReference type="Pfam" id="PF06580">
    <property type="entry name" value="His_kinase"/>
    <property type="match status" value="1"/>
</dbReference>
<dbReference type="Pfam" id="PF07495">
    <property type="entry name" value="Y_Y_Y"/>
    <property type="match status" value="1"/>
</dbReference>
<reference evidence="4 5" key="1">
    <citation type="submission" date="2019-01" db="EMBL/GenBank/DDBJ databases">
        <title>Lacibacter sp. strain TTM-7.</title>
        <authorList>
            <person name="Chen W.-M."/>
        </authorList>
    </citation>
    <scope>NUCLEOTIDE SEQUENCE [LARGE SCALE GENOMIC DNA]</scope>
    <source>
        <strain evidence="4 5">TTM-7</strain>
    </source>
</reference>
<feature type="domain" description="Signal transduction histidine kinase internal region" evidence="2">
    <location>
        <begin position="817"/>
        <end position="892"/>
    </location>
</feature>
<dbReference type="InterPro" id="IPR011110">
    <property type="entry name" value="Reg_prop"/>
</dbReference>
<dbReference type="InterPro" id="IPR050640">
    <property type="entry name" value="Bact_2-comp_sensor_kinase"/>
</dbReference>
<accession>A0A4Q1CG44</accession>
<evidence type="ECO:0000256" key="1">
    <source>
        <dbReference type="SAM" id="Phobius"/>
    </source>
</evidence>
<keyword evidence="5" id="KW-1185">Reference proteome</keyword>
<feature type="domain" description="Two component regulator three Y" evidence="3">
    <location>
        <begin position="700"/>
        <end position="762"/>
    </location>
</feature>
<evidence type="ECO:0000313" key="4">
    <source>
        <dbReference type="EMBL" id="RXK58781.1"/>
    </source>
</evidence>
<name>A0A4Q1CG44_9BACT</name>
<dbReference type="InterPro" id="IPR011123">
    <property type="entry name" value="Y_Y_Y"/>
</dbReference>
<dbReference type="OrthoDB" id="900814at2"/>
<gene>
    <name evidence="4" type="ORF">ESA94_15435</name>
</gene>
<proteinExistence type="predicted"/>
<evidence type="ECO:0000313" key="5">
    <source>
        <dbReference type="Proteomes" id="UP000290204"/>
    </source>
</evidence>
<organism evidence="4 5">
    <name type="scientific">Lacibacter luteus</name>
    <dbReference type="NCBI Taxonomy" id="2508719"/>
    <lineage>
        <taxon>Bacteria</taxon>
        <taxon>Pseudomonadati</taxon>
        <taxon>Bacteroidota</taxon>
        <taxon>Chitinophagia</taxon>
        <taxon>Chitinophagales</taxon>
        <taxon>Chitinophagaceae</taxon>
        <taxon>Lacibacter</taxon>
    </lineage>
</organism>
<keyword evidence="1" id="KW-0812">Transmembrane</keyword>
<dbReference type="SUPFAM" id="SSF63829">
    <property type="entry name" value="Calcium-dependent phosphotriesterase"/>
    <property type="match status" value="3"/>
</dbReference>